<gene>
    <name evidence="1" type="ORF">HEB94_005883</name>
</gene>
<dbReference type="RefSeq" id="WP_192752692.1">
    <property type="nucleotide sequence ID" value="NZ_BAABJL010000273.1"/>
</dbReference>
<dbReference type="AlphaFoldDB" id="A0A927MY25"/>
<dbReference type="Proteomes" id="UP000638648">
    <property type="component" value="Unassembled WGS sequence"/>
</dbReference>
<evidence type="ECO:0000313" key="1">
    <source>
        <dbReference type="EMBL" id="MBE1609035.1"/>
    </source>
</evidence>
<dbReference type="EMBL" id="JADBEM010000001">
    <property type="protein sequence ID" value="MBE1609035.1"/>
    <property type="molecule type" value="Genomic_DNA"/>
</dbReference>
<comment type="caution">
    <text evidence="1">The sequence shown here is derived from an EMBL/GenBank/DDBJ whole genome shotgun (WGS) entry which is preliminary data.</text>
</comment>
<organism evidence="1 2">
    <name type="scientific">Actinopolymorpha pittospori</name>
    <dbReference type="NCBI Taxonomy" id="648752"/>
    <lineage>
        <taxon>Bacteria</taxon>
        <taxon>Bacillati</taxon>
        <taxon>Actinomycetota</taxon>
        <taxon>Actinomycetes</taxon>
        <taxon>Propionibacteriales</taxon>
        <taxon>Actinopolymorphaceae</taxon>
        <taxon>Actinopolymorpha</taxon>
    </lineage>
</organism>
<protein>
    <submittedName>
        <fullName evidence="1">Uncharacterized protein</fullName>
    </submittedName>
</protein>
<keyword evidence="2" id="KW-1185">Reference proteome</keyword>
<accession>A0A927MY25</accession>
<reference evidence="1" key="1">
    <citation type="submission" date="2020-10" db="EMBL/GenBank/DDBJ databases">
        <title>Sequencing the genomes of 1000 actinobacteria strains.</title>
        <authorList>
            <person name="Klenk H.-P."/>
        </authorList>
    </citation>
    <scope>NUCLEOTIDE SEQUENCE</scope>
    <source>
        <strain evidence="1">DSM 45354</strain>
    </source>
</reference>
<proteinExistence type="predicted"/>
<evidence type="ECO:0000313" key="2">
    <source>
        <dbReference type="Proteomes" id="UP000638648"/>
    </source>
</evidence>
<name>A0A927MY25_9ACTN</name>
<sequence>MLAARLHPTLDPRSRLIDMPERAATNREGRRITEDLMQVCGIVESEGVQP</sequence>